<accession>A0ABN8IDA1</accession>
<evidence type="ECO:0000256" key="1">
    <source>
        <dbReference type="SAM" id="MobiDB-lite"/>
    </source>
</evidence>
<dbReference type="Proteomes" id="UP000837857">
    <property type="component" value="Chromosome 2"/>
</dbReference>
<sequence length="329" mass="37908">MIRSKGNPHHTSNERNASKELYKKYGLDERPVKERSDFENSIECEETGRGDLEPSVESSHTFDLDKFEVKIYNNISQELQTDSSYVPSLESNIKLFKTAVQEIFDNFYTSMKDFEQYKRRFEEILSKGKDSVEDMEVFIIDVIQHIRSESSNVAVKSDCSASIQSSLPFEGPHQSPEGSKPTVEACRNVNDNSVTVTVPRSSSDLPSGKRVFNIYNFSCNRCVQIRLSNRDMMSEINIRDESVREDVLQAASAENVSRLKAKRLELARLRRQCANENENATEKDIPVKISNPKKNIHLDEDFAHEEVEDLDRSIIHKICRYLCRKLRRI</sequence>
<feature type="compositionally biased region" description="Basic and acidic residues" evidence="1">
    <location>
        <begin position="11"/>
        <end position="38"/>
    </location>
</feature>
<name>A0ABN8IDA1_9NEOP</name>
<gene>
    <name evidence="2" type="ORF">IPOD504_LOCUS7755</name>
</gene>
<protein>
    <submittedName>
        <fullName evidence="2">Uncharacterized protein</fullName>
    </submittedName>
</protein>
<evidence type="ECO:0000313" key="2">
    <source>
        <dbReference type="EMBL" id="CAH2050896.1"/>
    </source>
</evidence>
<keyword evidence="3" id="KW-1185">Reference proteome</keyword>
<proteinExistence type="predicted"/>
<evidence type="ECO:0000313" key="3">
    <source>
        <dbReference type="Proteomes" id="UP000837857"/>
    </source>
</evidence>
<reference evidence="2" key="1">
    <citation type="submission" date="2022-03" db="EMBL/GenBank/DDBJ databases">
        <authorList>
            <person name="Martin H S."/>
        </authorList>
    </citation>
    <scope>NUCLEOTIDE SEQUENCE</scope>
</reference>
<organism evidence="2 3">
    <name type="scientific">Iphiclides podalirius</name>
    <name type="common">scarce swallowtail</name>
    <dbReference type="NCBI Taxonomy" id="110791"/>
    <lineage>
        <taxon>Eukaryota</taxon>
        <taxon>Metazoa</taxon>
        <taxon>Ecdysozoa</taxon>
        <taxon>Arthropoda</taxon>
        <taxon>Hexapoda</taxon>
        <taxon>Insecta</taxon>
        <taxon>Pterygota</taxon>
        <taxon>Neoptera</taxon>
        <taxon>Endopterygota</taxon>
        <taxon>Lepidoptera</taxon>
        <taxon>Glossata</taxon>
        <taxon>Ditrysia</taxon>
        <taxon>Papilionoidea</taxon>
        <taxon>Papilionidae</taxon>
        <taxon>Papilioninae</taxon>
        <taxon>Iphiclides</taxon>
    </lineage>
</organism>
<feature type="region of interest" description="Disordered" evidence="1">
    <location>
        <begin position="1"/>
        <end position="57"/>
    </location>
</feature>
<feature type="non-terminal residue" evidence="2">
    <location>
        <position position="329"/>
    </location>
</feature>
<dbReference type="EMBL" id="OW152814">
    <property type="protein sequence ID" value="CAH2050896.1"/>
    <property type="molecule type" value="Genomic_DNA"/>
</dbReference>